<evidence type="ECO:0000256" key="3">
    <source>
        <dbReference type="ARBA" id="ARBA00022723"/>
    </source>
</evidence>
<comment type="function">
    <text evidence="8">Part of a membrane-bound complex that couples electron transfer with translocation of ions across the membrane.</text>
</comment>
<comment type="subcellular location">
    <subcellularLocation>
        <location evidence="8">Cell membrane</location>
        <topology evidence="8">Peripheral membrane protein</topology>
    </subcellularLocation>
</comment>
<dbReference type="InterPro" id="IPR019554">
    <property type="entry name" value="Soluble_ligand-bd"/>
</dbReference>
<dbReference type="InterPro" id="IPR037225">
    <property type="entry name" value="Nuo51_FMN-bd_sf"/>
</dbReference>
<keyword evidence="5 8" id="KW-0249">Electron transport</keyword>
<reference evidence="10" key="2">
    <citation type="journal article" date="2021" name="PeerJ">
        <title>Extensive microbial diversity within the chicken gut microbiome revealed by metagenomics and culture.</title>
        <authorList>
            <person name="Gilroy R."/>
            <person name="Ravi A."/>
            <person name="Getino M."/>
            <person name="Pursley I."/>
            <person name="Horton D.L."/>
            <person name="Alikhan N.F."/>
            <person name="Baker D."/>
            <person name="Gharbi K."/>
            <person name="Hall N."/>
            <person name="Watson M."/>
            <person name="Adriaenssens E.M."/>
            <person name="Foster-Nyarko E."/>
            <person name="Jarju S."/>
            <person name="Secka A."/>
            <person name="Antonio M."/>
            <person name="Oren A."/>
            <person name="Chaudhuri R.R."/>
            <person name="La Ragione R."/>
            <person name="Hildebrand F."/>
            <person name="Pallen M.J."/>
        </authorList>
    </citation>
    <scope>NUCLEOTIDE SEQUENCE</scope>
    <source>
        <strain evidence="10">ChiSjej1B19-3389</strain>
    </source>
</reference>
<dbReference type="GO" id="GO:0005886">
    <property type="term" value="C:plasma membrane"/>
    <property type="evidence" value="ECO:0007669"/>
    <property type="project" value="UniProtKB-SubCell"/>
</dbReference>
<evidence type="ECO:0000256" key="8">
    <source>
        <dbReference type="HAMAP-Rule" id="MF_00461"/>
    </source>
</evidence>
<dbReference type="PROSITE" id="PS00198">
    <property type="entry name" value="4FE4S_FER_1"/>
    <property type="match status" value="1"/>
</dbReference>
<organism evidence="10 11">
    <name type="scientific">Candidatus Scatavimonas merdigallinarum</name>
    <dbReference type="NCBI Taxonomy" id="2840914"/>
    <lineage>
        <taxon>Bacteria</taxon>
        <taxon>Bacillati</taxon>
        <taxon>Bacillota</taxon>
        <taxon>Clostridia</taxon>
        <taxon>Eubacteriales</taxon>
        <taxon>Oscillospiraceae</taxon>
        <taxon>Oscillospiraceae incertae sedis</taxon>
        <taxon>Candidatus Scatavimonas</taxon>
    </lineage>
</organism>
<feature type="binding site" evidence="8">
    <location>
        <position position="377"/>
    </location>
    <ligand>
        <name>[4Fe-4S] cluster</name>
        <dbReference type="ChEBI" id="CHEBI:49883"/>
        <label>1</label>
    </ligand>
</feature>
<sequence length="458" mass="49051">MKSVVLKFPLHPFKIRGGVKTPHRKTTAHYESVIMPPPQEVVIPLQQHIGAPCRPVVKAGDPVCVGQLIGDSNAYVSAPIHASVSGTVKKITSVMLPDGTKCDAVVIASDDQMRKCADIKPPVVNSLSDLLHAVRASGLVGLGGAGFPAHVKLNVPQGKKIDTLIVNAAECEPYITADHREALENSWAVMSGIYAVKRLLGIDRVIIGVEDNKPDVIQTLRRIADSKTNDPDDSVRVLPLKARYPQGAEKMLVLACTGRVIPAGKLPADVSCIVMNVTSIAFLANYLKTGMPLVSKRITVDGGAIARPRNIIVPIGTPICDIVAFCGGYKSPPGKILMGGPMMGLALTDDTLPVLKQNNAILCFTEKEARLPQASACIRCGKCVQSCPMHLVPPLISRSIKLKDMEALQKQGVTTCMECGSCAYSCPAGRPIVQNMRLGKALLKDFLSRQPMQKKKEG</sequence>
<keyword evidence="1 8" id="KW-0813">Transport</keyword>
<keyword evidence="8" id="KW-0472">Membrane</keyword>
<feature type="binding site" evidence="8">
    <location>
        <position position="422"/>
    </location>
    <ligand>
        <name>[4Fe-4S] cluster</name>
        <dbReference type="ChEBI" id="CHEBI:49883"/>
        <label>2</label>
    </ligand>
</feature>
<dbReference type="InterPro" id="IPR011538">
    <property type="entry name" value="Nuo51_FMN-bd"/>
</dbReference>
<dbReference type="Pfam" id="PF10531">
    <property type="entry name" value="SLBB"/>
    <property type="match status" value="1"/>
</dbReference>
<feature type="binding site" evidence="8">
    <location>
        <position position="387"/>
    </location>
    <ligand>
        <name>[4Fe-4S] cluster</name>
        <dbReference type="ChEBI" id="CHEBI:49883"/>
        <label>2</label>
    </ligand>
</feature>
<dbReference type="GO" id="GO:0046872">
    <property type="term" value="F:metal ion binding"/>
    <property type="evidence" value="ECO:0007669"/>
    <property type="project" value="UniProtKB-KW"/>
</dbReference>
<evidence type="ECO:0000256" key="2">
    <source>
        <dbReference type="ARBA" id="ARBA00022485"/>
    </source>
</evidence>
<keyword evidence="8" id="KW-1278">Translocase</keyword>
<keyword evidence="4 8" id="KW-0677">Repeat</keyword>
<gene>
    <name evidence="10" type="primary">rsxC</name>
    <name evidence="8" type="synonym">rnfC</name>
    <name evidence="10" type="ORF">IAD32_03645</name>
</gene>
<dbReference type="Pfam" id="PF13237">
    <property type="entry name" value="Fer4_10"/>
    <property type="match status" value="1"/>
</dbReference>
<protein>
    <recommendedName>
        <fullName evidence="8">Ion-translocating oxidoreductase complex subunit C</fullName>
        <ecNumber evidence="8">7.-.-.-</ecNumber>
    </recommendedName>
    <alternativeName>
        <fullName evidence="8">Rnf electron transport complex subunit C</fullName>
    </alternativeName>
</protein>
<comment type="cofactor">
    <cofactor evidence="8">
        <name>[4Fe-4S] cluster</name>
        <dbReference type="ChEBI" id="CHEBI:49883"/>
    </cofactor>
    <text evidence="8">Binds 2 [4Fe-4S] clusters per subunit.</text>
</comment>
<evidence type="ECO:0000256" key="4">
    <source>
        <dbReference type="ARBA" id="ARBA00022737"/>
    </source>
</evidence>
<dbReference type="InterPro" id="IPR010208">
    <property type="entry name" value="Ion_transpt_RnfC/RsxC"/>
</dbReference>
<proteinExistence type="inferred from homology"/>
<name>A0A9D0ZGS3_9FIRM</name>
<reference evidence="10" key="1">
    <citation type="submission" date="2020-10" db="EMBL/GenBank/DDBJ databases">
        <authorList>
            <person name="Gilroy R."/>
        </authorList>
    </citation>
    <scope>NUCLEOTIDE SEQUENCE</scope>
    <source>
        <strain evidence="10">ChiSjej1B19-3389</strain>
    </source>
</reference>
<comment type="similarity">
    <text evidence="8">Belongs to the 4Fe4S bacterial-type ferredoxin family. RnfC subfamily.</text>
</comment>
<dbReference type="Proteomes" id="UP000886787">
    <property type="component" value="Unassembled WGS sequence"/>
</dbReference>
<evidence type="ECO:0000256" key="7">
    <source>
        <dbReference type="ARBA" id="ARBA00023014"/>
    </source>
</evidence>
<feature type="domain" description="4Fe-4S ferredoxin-type" evidence="9">
    <location>
        <begin position="367"/>
        <end position="398"/>
    </location>
</feature>
<feature type="binding site" evidence="8">
    <location>
        <position position="419"/>
    </location>
    <ligand>
        <name>[4Fe-4S] cluster</name>
        <dbReference type="ChEBI" id="CHEBI:49883"/>
        <label>2</label>
    </ligand>
</feature>
<dbReference type="Gene3D" id="3.30.70.20">
    <property type="match status" value="1"/>
</dbReference>
<feature type="binding site" evidence="8">
    <location>
        <position position="380"/>
    </location>
    <ligand>
        <name>[4Fe-4S] cluster</name>
        <dbReference type="ChEBI" id="CHEBI:49883"/>
        <label>1</label>
    </ligand>
</feature>
<evidence type="ECO:0000256" key="5">
    <source>
        <dbReference type="ARBA" id="ARBA00022982"/>
    </source>
</evidence>
<accession>A0A9D0ZGS3</accession>
<comment type="caution">
    <text evidence="10">The sequence shown here is derived from an EMBL/GenBank/DDBJ whole genome shotgun (WGS) entry which is preliminary data.</text>
</comment>
<keyword evidence="3 8" id="KW-0479">Metal-binding</keyword>
<dbReference type="PROSITE" id="PS51379">
    <property type="entry name" value="4FE4S_FER_2"/>
    <property type="match status" value="2"/>
</dbReference>
<dbReference type="NCBIfam" id="NF003454">
    <property type="entry name" value="PRK05035.1"/>
    <property type="match status" value="1"/>
</dbReference>
<comment type="subunit">
    <text evidence="8">The complex is composed of six subunits: RnfA, RnfB, RnfC, RnfD, RnfE and RnfG.</text>
</comment>
<dbReference type="NCBIfam" id="TIGR01945">
    <property type="entry name" value="rnfC"/>
    <property type="match status" value="1"/>
</dbReference>
<keyword evidence="2 8" id="KW-0004">4Fe-4S</keyword>
<dbReference type="InterPro" id="IPR017900">
    <property type="entry name" value="4Fe4S_Fe_S_CS"/>
</dbReference>
<dbReference type="Pfam" id="PF13375">
    <property type="entry name" value="RnfC_N"/>
    <property type="match status" value="1"/>
</dbReference>
<keyword evidence="8" id="KW-1003">Cell membrane</keyword>
<dbReference type="EC" id="7.-.-.-" evidence="8"/>
<dbReference type="SUPFAM" id="SSF46548">
    <property type="entry name" value="alpha-helical ferredoxin"/>
    <property type="match status" value="1"/>
</dbReference>
<dbReference type="AlphaFoldDB" id="A0A9D0ZGS3"/>
<keyword evidence="7 8" id="KW-0411">Iron-sulfur</keyword>
<dbReference type="PANTHER" id="PTHR43034">
    <property type="entry name" value="ION-TRANSLOCATING OXIDOREDUCTASE COMPLEX SUBUNIT C"/>
    <property type="match status" value="1"/>
</dbReference>
<dbReference type="PANTHER" id="PTHR43034:SF2">
    <property type="entry name" value="ION-TRANSLOCATING OXIDOREDUCTASE COMPLEX SUBUNIT C"/>
    <property type="match status" value="1"/>
</dbReference>
<dbReference type="GO" id="GO:0051539">
    <property type="term" value="F:4 iron, 4 sulfur cluster binding"/>
    <property type="evidence" value="ECO:0007669"/>
    <property type="project" value="UniProtKB-KW"/>
</dbReference>
<dbReference type="SUPFAM" id="SSF142019">
    <property type="entry name" value="Nqo1 FMN-binding domain-like"/>
    <property type="match status" value="1"/>
</dbReference>
<feature type="domain" description="4Fe-4S ferredoxin-type" evidence="9">
    <location>
        <begin position="406"/>
        <end position="436"/>
    </location>
</feature>
<dbReference type="GO" id="GO:0009055">
    <property type="term" value="F:electron transfer activity"/>
    <property type="evidence" value="ECO:0007669"/>
    <property type="project" value="InterPro"/>
</dbReference>
<dbReference type="Pfam" id="PF01512">
    <property type="entry name" value="Complex1_51K"/>
    <property type="match status" value="1"/>
</dbReference>
<keyword evidence="6 8" id="KW-0408">Iron</keyword>
<evidence type="ECO:0000313" key="11">
    <source>
        <dbReference type="Proteomes" id="UP000886787"/>
    </source>
</evidence>
<feature type="binding site" evidence="8">
    <location>
        <position position="426"/>
    </location>
    <ligand>
        <name>[4Fe-4S] cluster</name>
        <dbReference type="ChEBI" id="CHEBI:49883"/>
        <label>1</label>
    </ligand>
</feature>
<dbReference type="Gene3D" id="3.40.50.11540">
    <property type="entry name" value="NADH-ubiquinone oxidoreductase 51kDa subunit"/>
    <property type="match status" value="1"/>
</dbReference>
<feature type="binding site" evidence="8">
    <location>
        <position position="383"/>
    </location>
    <ligand>
        <name>[4Fe-4S] cluster</name>
        <dbReference type="ChEBI" id="CHEBI:49883"/>
        <label>1</label>
    </ligand>
</feature>
<evidence type="ECO:0000256" key="6">
    <source>
        <dbReference type="ARBA" id="ARBA00023004"/>
    </source>
</evidence>
<feature type="binding site" evidence="8">
    <location>
        <position position="416"/>
    </location>
    <ligand>
        <name>[4Fe-4S] cluster</name>
        <dbReference type="ChEBI" id="CHEBI:49883"/>
        <label>2</label>
    </ligand>
</feature>
<dbReference type="HAMAP" id="MF_00461">
    <property type="entry name" value="RsxC_RnfC"/>
    <property type="match status" value="1"/>
</dbReference>
<dbReference type="GO" id="GO:0022900">
    <property type="term" value="P:electron transport chain"/>
    <property type="evidence" value="ECO:0007669"/>
    <property type="project" value="UniProtKB-UniRule"/>
</dbReference>
<evidence type="ECO:0000256" key="1">
    <source>
        <dbReference type="ARBA" id="ARBA00022448"/>
    </source>
</evidence>
<evidence type="ECO:0000313" key="10">
    <source>
        <dbReference type="EMBL" id="HIQ80358.1"/>
    </source>
</evidence>
<dbReference type="EMBL" id="DVFW01000021">
    <property type="protein sequence ID" value="HIQ80358.1"/>
    <property type="molecule type" value="Genomic_DNA"/>
</dbReference>
<dbReference type="InterPro" id="IPR026902">
    <property type="entry name" value="RnfC_N"/>
</dbReference>
<dbReference type="InterPro" id="IPR017896">
    <property type="entry name" value="4Fe4S_Fe-S-bd"/>
</dbReference>
<evidence type="ECO:0000259" key="9">
    <source>
        <dbReference type="PROSITE" id="PS51379"/>
    </source>
</evidence>